<evidence type="ECO:0000256" key="4">
    <source>
        <dbReference type="ARBA" id="ARBA00022679"/>
    </source>
</evidence>
<evidence type="ECO:0000313" key="11">
    <source>
        <dbReference type="EMBL" id="GHE57250.1"/>
    </source>
</evidence>
<evidence type="ECO:0000259" key="9">
    <source>
        <dbReference type="Pfam" id="PF01035"/>
    </source>
</evidence>
<feature type="active site" description="Nucleophile; methyl group acceptor" evidence="8">
    <location>
        <position position="125"/>
    </location>
</feature>
<name>A0ABQ3I2S1_9BACT</name>
<accession>A0ABQ3I2S1</accession>
<evidence type="ECO:0000256" key="7">
    <source>
        <dbReference type="ARBA" id="ARBA00049348"/>
    </source>
</evidence>
<dbReference type="PROSITE" id="PS00374">
    <property type="entry name" value="MGMT"/>
    <property type="match status" value="1"/>
</dbReference>
<dbReference type="EC" id="2.1.1.63" evidence="8"/>
<dbReference type="Gene3D" id="1.10.10.10">
    <property type="entry name" value="Winged helix-like DNA-binding domain superfamily/Winged helix DNA-binding domain"/>
    <property type="match status" value="1"/>
</dbReference>
<dbReference type="HAMAP" id="MF_00772">
    <property type="entry name" value="OGT"/>
    <property type="match status" value="1"/>
</dbReference>
<comment type="caution">
    <text evidence="11">The sequence shown here is derived from an EMBL/GenBank/DDBJ whole genome shotgun (WGS) entry which is preliminary data.</text>
</comment>
<dbReference type="InterPro" id="IPR008332">
    <property type="entry name" value="MethylG_MeTrfase_N"/>
</dbReference>
<dbReference type="EMBL" id="BNAG01000001">
    <property type="protein sequence ID" value="GHE57250.1"/>
    <property type="molecule type" value="Genomic_DNA"/>
</dbReference>
<keyword evidence="5 8" id="KW-0227">DNA damage</keyword>
<evidence type="ECO:0000313" key="12">
    <source>
        <dbReference type="Proteomes" id="UP000658258"/>
    </source>
</evidence>
<gene>
    <name evidence="11" type="primary">ogt1</name>
    <name evidence="11" type="ORF">GCM10011340_10360</name>
</gene>
<evidence type="ECO:0000256" key="6">
    <source>
        <dbReference type="ARBA" id="ARBA00023204"/>
    </source>
</evidence>
<proteinExistence type="inferred from homology"/>
<dbReference type="InterPro" id="IPR036631">
    <property type="entry name" value="MGMT_N_sf"/>
</dbReference>
<dbReference type="PANTHER" id="PTHR10815:SF13">
    <property type="entry name" value="METHYLATED-DNA--PROTEIN-CYSTEINE METHYLTRANSFERASE"/>
    <property type="match status" value="1"/>
</dbReference>
<evidence type="ECO:0000256" key="5">
    <source>
        <dbReference type="ARBA" id="ARBA00022763"/>
    </source>
</evidence>
<evidence type="ECO:0000256" key="2">
    <source>
        <dbReference type="ARBA" id="ARBA00022490"/>
    </source>
</evidence>
<protein>
    <recommendedName>
        <fullName evidence="8">Methylated-DNA--protein-cysteine methyltransferase</fullName>
        <ecNumber evidence="8">2.1.1.63</ecNumber>
    </recommendedName>
    <alternativeName>
        <fullName evidence="8">6-O-methylguanine-DNA methyltransferase</fullName>
        <shortName evidence="8">MGMT</shortName>
    </alternativeName>
    <alternativeName>
        <fullName evidence="8">O-6-methylguanine-DNA-alkyltransferase</fullName>
    </alternativeName>
</protein>
<dbReference type="Gene3D" id="3.30.160.70">
    <property type="entry name" value="Methylated DNA-protein cysteine methyltransferase domain"/>
    <property type="match status" value="1"/>
</dbReference>
<dbReference type="Pfam" id="PF01035">
    <property type="entry name" value="DNA_binding_1"/>
    <property type="match status" value="1"/>
</dbReference>
<dbReference type="CDD" id="cd06445">
    <property type="entry name" value="ATase"/>
    <property type="match status" value="1"/>
</dbReference>
<dbReference type="SUPFAM" id="SSF46767">
    <property type="entry name" value="Methylated DNA-protein cysteine methyltransferase, C-terminal domain"/>
    <property type="match status" value="1"/>
</dbReference>
<evidence type="ECO:0000256" key="1">
    <source>
        <dbReference type="ARBA" id="ARBA00001286"/>
    </source>
</evidence>
<comment type="catalytic activity">
    <reaction evidence="7 8">
        <text>a 6-O-methyl-2'-deoxyguanosine in DNA + L-cysteinyl-[protein] = S-methyl-L-cysteinyl-[protein] + a 2'-deoxyguanosine in DNA</text>
        <dbReference type="Rhea" id="RHEA:24000"/>
        <dbReference type="Rhea" id="RHEA-COMP:10131"/>
        <dbReference type="Rhea" id="RHEA-COMP:10132"/>
        <dbReference type="Rhea" id="RHEA-COMP:11367"/>
        <dbReference type="Rhea" id="RHEA-COMP:11368"/>
        <dbReference type="ChEBI" id="CHEBI:29950"/>
        <dbReference type="ChEBI" id="CHEBI:82612"/>
        <dbReference type="ChEBI" id="CHEBI:85445"/>
        <dbReference type="ChEBI" id="CHEBI:85448"/>
        <dbReference type="EC" id="2.1.1.63"/>
    </reaction>
</comment>
<keyword evidence="4 8" id="KW-0808">Transferase</keyword>
<dbReference type="RefSeq" id="WP_189629121.1">
    <property type="nucleotide sequence ID" value="NZ_BNAG01000001.1"/>
</dbReference>
<comment type="similarity">
    <text evidence="8">Belongs to the MGMT family.</text>
</comment>
<dbReference type="Proteomes" id="UP000658258">
    <property type="component" value="Unassembled WGS sequence"/>
</dbReference>
<reference evidence="12" key="1">
    <citation type="journal article" date="2019" name="Int. J. Syst. Evol. Microbiol.">
        <title>The Global Catalogue of Microorganisms (GCM) 10K type strain sequencing project: providing services to taxonomists for standard genome sequencing and annotation.</title>
        <authorList>
            <consortium name="The Broad Institute Genomics Platform"/>
            <consortium name="The Broad Institute Genome Sequencing Center for Infectious Disease"/>
            <person name="Wu L."/>
            <person name="Ma J."/>
        </authorList>
    </citation>
    <scope>NUCLEOTIDE SEQUENCE [LARGE SCALE GENOMIC DNA]</scope>
    <source>
        <strain evidence="12">CGMCC 1.15111</strain>
    </source>
</reference>
<organism evidence="11 12">
    <name type="scientific">Roseivirga thermotolerans</name>
    <dbReference type="NCBI Taxonomy" id="1758176"/>
    <lineage>
        <taxon>Bacteria</taxon>
        <taxon>Pseudomonadati</taxon>
        <taxon>Bacteroidota</taxon>
        <taxon>Cytophagia</taxon>
        <taxon>Cytophagales</taxon>
        <taxon>Roseivirgaceae</taxon>
        <taxon>Roseivirga</taxon>
    </lineage>
</organism>
<evidence type="ECO:0000256" key="3">
    <source>
        <dbReference type="ARBA" id="ARBA00022603"/>
    </source>
</evidence>
<keyword evidence="2 8" id="KW-0963">Cytoplasm</keyword>
<comment type="subcellular location">
    <subcellularLocation>
        <location evidence="8">Cytoplasm</location>
    </subcellularLocation>
</comment>
<evidence type="ECO:0000256" key="8">
    <source>
        <dbReference type="HAMAP-Rule" id="MF_00772"/>
    </source>
</evidence>
<dbReference type="InterPro" id="IPR023546">
    <property type="entry name" value="MGMT"/>
</dbReference>
<keyword evidence="6 8" id="KW-0234">DNA repair</keyword>
<comment type="function">
    <text evidence="8">Involved in the cellular defense against the biological effects of O6-methylguanine (O6-MeG) and O4-methylthymine (O4-MeT) in DNA. Repairs the methylated nucleobase in DNA by stoichiometrically transferring the methyl group to a cysteine residue in the enzyme. This is a suicide reaction: the enzyme is irreversibly inactivated.</text>
</comment>
<dbReference type="GO" id="GO:0008168">
    <property type="term" value="F:methyltransferase activity"/>
    <property type="evidence" value="ECO:0007669"/>
    <property type="project" value="UniProtKB-KW"/>
</dbReference>
<keyword evidence="3 8" id="KW-0489">Methyltransferase</keyword>
<dbReference type="Pfam" id="PF02870">
    <property type="entry name" value="Methyltransf_1N"/>
    <property type="match status" value="1"/>
</dbReference>
<dbReference type="SUPFAM" id="SSF53155">
    <property type="entry name" value="Methylated DNA-protein cysteine methyltransferase domain"/>
    <property type="match status" value="1"/>
</dbReference>
<comment type="catalytic activity">
    <reaction evidence="1 8">
        <text>a 4-O-methyl-thymidine in DNA + L-cysteinyl-[protein] = a thymidine in DNA + S-methyl-L-cysteinyl-[protein]</text>
        <dbReference type="Rhea" id="RHEA:53428"/>
        <dbReference type="Rhea" id="RHEA-COMP:10131"/>
        <dbReference type="Rhea" id="RHEA-COMP:10132"/>
        <dbReference type="Rhea" id="RHEA-COMP:13555"/>
        <dbReference type="Rhea" id="RHEA-COMP:13556"/>
        <dbReference type="ChEBI" id="CHEBI:29950"/>
        <dbReference type="ChEBI" id="CHEBI:82612"/>
        <dbReference type="ChEBI" id="CHEBI:137386"/>
        <dbReference type="ChEBI" id="CHEBI:137387"/>
        <dbReference type="EC" id="2.1.1.63"/>
    </reaction>
</comment>
<feature type="domain" description="Methylguanine DNA methyltransferase ribonuclease-like" evidence="10">
    <location>
        <begin position="7"/>
        <end position="70"/>
    </location>
</feature>
<dbReference type="InterPro" id="IPR001497">
    <property type="entry name" value="MethylDNA_cys_MeTrfase_AS"/>
</dbReference>
<dbReference type="GO" id="GO:0032259">
    <property type="term" value="P:methylation"/>
    <property type="evidence" value="ECO:0007669"/>
    <property type="project" value="UniProtKB-KW"/>
</dbReference>
<dbReference type="PANTHER" id="PTHR10815">
    <property type="entry name" value="METHYLATED-DNA--PROTEIN-CYSTEINE METHYLTRANSFERASE"/>
    <property type="match status" value="1"/>
</dbReference>
<keyword evidence="12" id="KW-1185">Reference proteome</keyword>
<sequence length="165" mass="18294">MKHTAISFLETPIGKLKIVGDETAIKLVSFTDEAERSTDGKVPNIVRTCKFQLKEYFEGKRKTFDVPLDPEGTDFQKEVWDNLLSVPFGSTSTYAKQAIKMGDLKKIRAVGSANGKNPIAIIIPCHRIIGTDGSLTGYAGGLHRKEWLLKHENSIPGYNQLKLFG</sequence>
<dbReference type="InterPro" id="IPR036388">
    <property type="entry name" value="WH-like_DNA-bd_sf"/>
</dbReference>
<evidence type="ECO:0000259" key="10">
    <source>
        <dbReference type="Pfam" id="PF02870"/>
    </source>
</evidence>
<comment type="miscellaneous">
    <text evidence="8">This enzyme catalyzes only one turnover and therefore is not strictly catalytic. According to one definition, an enzyme is a biocatalyst that acts repeatedly and over many reaction cycles.</text>
</comment>
<dbReference type="InterPro" id="IPR014048">
    <property type="entry name" value="MethylDNA_cys_MeTrfase_DNA-bd"/>
</dbReference>
<feature type="domain" description="Methylated-DNA-[protein]-cysteine S-methyltransferase DNA binding" evidence="9">
    <location>
        <begin position="74"/>
        <end position="153"/>
    </location>
</feature>
<dbReference type="NCBIfam" id="TIGR00589">
    <property type="entry name" value="ogt"/>
    <property type="match status" value="1"/>
</dbReference>
<dbReference type="InterPro" id="IPR036217">
    <property type="entry name" value="MethylDNA_cys_MeTrfase_DNAb"/>
</dbReference>